<reference evidence="3 4" key="1">
    <citation type="journal article" date="2019" name="Microb. Cell Fact.">
        <title>Exploring novel herbicidin analogues by transcriptional regulator overexpression and MS/MS molecular networking.</title>
        <authorList>
            <person name="Shi Y."/>
            <person name="Gu R."/>
            <person name="Li Y."/>
            <person name="Wang X."/>
            <person name="Ren W."/>
            <person name="Li X."/>
            <person name="Wang L."/>
            <person name="Xie Y."/>
            <person name="Hong B."/>
        </authorList>
    </citation>
    <scope>NUCLEOTIDE SEQUENCE [LARGE SCALE GENOMIC DNA]</scope>
    <source>
        <strain evidence="3 4">US-43</strain>
    </source>
</reference>
<evidence type="ECO:0000256" key="1">
    <source>
        <dbReference type="SAM" id="Phobius"/>
    </source>
</evidence>
<proteinExistence type="predicted"/>
<name>A0A5N5WAZ6_STRMB</name>
<evidence type="ECO:0000259" key="2">
    <source>
        <dbReference type="Pfam" id="PF20059"/>
    </source>
</evidence>
<evidence type="ECO:0000313" key="3">
    <source>
        <dbReference type="EMBL" id="KAB7848366.1"/>
    </source>
</evidence>
<dbReference type="Proteomes" id="UP000327000">
    <property type="component" value="Unassembled WGS sequence"/>
</dbReference>
<feature type="transmembrane region" description="Helical" evidence="1">
    <location>
        <begin position="29"/>
        <end position="50"/>
    </location>
</feature>
<gene>
    <name evidence="3" type="ORF">FRZ00_08600</name>
</gene>
<keyword evidence="1" id="KW-1133">Transmembrane helix</keyword>
<keyword evidence="1" id="KW-0472">Membrane</keyword>
<protein>
    <recommendedName>
        <fullName evidence="2">DUF6458 domain-containing protein</fullName>
    </recommendedName>
</protein>
<comment type="caution">
    <text evidence="3">The sequence shown here is derived from an EMBL/GenBank/DDBJ whole genome shotgun (WGS) entry which is preliminary data.</text>
</comment>
<dbReference type="AlphaFoldDB" id="A0A5N5WAZ6"/>
<organism evidence="3 4">
    <name type="scientific">Streptomyces mobaraensis</name>
    <name type="common">Streptoverticillium mobaraense</name>
    <dbReference type="NCBI Taxonomy" id="35621"/>
    <lineage>
        <taxon>Bacteria</taxon>
        <taxon>Bacillati</taxon>
        <taxon>Actinomycetota</taxon>
        <taxon>Actinomycetes</taxon>
        <taxon>Kitasatosporales</taxon>
        <taxon>Streptomycetaceae</taxon>
        <taxon>Streptomyces</taxon>
    </lineage>
</organism>
<sequence length="74" mass="7984">MGMGWCIGLIATGAILTFAVDWHIEGVNLTLAGLILMAAGLIGLNAYVAVFKRRRTQPPPPAAPVVEEDHRFVR</sequence>
<dbReference type="Pfam" id="PF20059">
    <property type="entry name" value="DUF6458"/>
    <property type="match status" value="1"/>
</dbReference>
<keyword evidence="4" id="KW-1185">Reference proteome</keyword>
<accession>A0A5N5WAZ6</accession>
<feature type="domain" description="DUF6458" evidence="2">
    <location>
        <begin position="1"/>
        <end position="50"/>
    </location>
</feature>
<keyword evidence="1" id="KW-0812">Transmembrane</keyword>
<evidence type="ECO:0000313" key="4">
    <source>
        <dbReference type="Proteomes" id="UP000327000"/>
    </source>
</evidence>
<dbReference type="RefSeq" id="WP_004940028.1">
    <property type="nucleotide sequence ID" value="NZ_JBEOXQ010000008.1"/>
</dbReference>
<dbReference type="InterPro" id="IPR045597">
    <property type="entry name" value="DUF6458"/>
</dbReference>
<dbReference type="EMBL" id="VOKX01000014">
    <property type="protein sequence ID" value="KAB7848366.1"/>
    <property type="molecule type" value="Genomic_DNA"/>
</dbReference>